<reference evidence="2 3" key="1">
    <citation type="submission" date="2010-12" db="EMBL/GenBank/DDBJ databases">
        <authorList>
            <person name="Muzny D."/>
            <person name="Qin X."/>
            <person name="Buhay C."/>
            <person name="Dugan-Rocha S."/>
            <person name="Ding Y."/>
            <person name="Chen G."/>
            <person name="Hawes A."/>
            <person name="Holder M."/>
            <person name="Jhangiani S."/>
            <person name="Johnson A."/>
            <person name="Khan Z."/>
            <person name="Li Z."/>
            <person name="Liu W."/>
            <person name="Liu X."/>
            <person name="Perez L."/>
            <person name="Shen H."/>
            <person name="Wang Q."/>
            <person name="Watt J."/>
            <person name="Xi L."/>
            <person name="Xin Y."/>
            <person name="Zhou J."/>
            <person name="Deng J."/>
            <person name="Jiang H."/>
            <person name="Liu Y."/>
            <person name="Qu J."/>
            <person name="Song X.-Z."/>
            <person name="Zhang L."/>
            <person name="Villasana D."/>
            <person name="Johnson A."/>
            <person name="Liu J."/>
            <person name="Liyanage D."/>
            <person name="Lorensuhewa L."/>
            <person name="Robinson T."/>
            <person name="Song A."/>
            <person name="Song B.-B."/>
            <person name="Dinh H."/>
            <person name="Thornton R."/>
            <person name="Coyle M."/>
            <person name="Francisco L."/>
            <person name="Jackson L."/>
            <person name="Javaid M."/>
            <person name="Korchina V."/>
            <person name="Kovar C."/>
            <person name="Mata R."/>
            <person name="Mathew T."/>
            <person name="Ngo R."/>
            <person name="Nguyen L."/>
            <person name="Nguyen N."/>
            <person name="Okwuonu G."/>
            <person name="Ongeri F."/>
            <person name="Pham C."/>
            <person name="Simmons D."/>
            <person name="Wilczek-Boney K."/>
            <person name="Hale W."/>
            <person name="Jakkamsetti A."/>
            <person name="Pham P."/>
            <person name="Ruth R."/>
            <person name="San Lucas F."/>
            <person name="Warren J."/>
            <person name="Zhang J."/>
            <person name="Zhao Z."/>
            <person name="Zhou C."/>
            <person name="Zhu D."/>
            <person name="Lee S."/>
            <person name="Bess C."/>
            <person name="Blankenburg K."/>
            <person name="Forbes L."/>
            <person name="Fu Q."/>
            <person name="Gubbala S."/>
            <person name="Hirani K."/>
            <person name="Jayaseelan J.C."/>
            <person name="Lara F."/>
            <person name="Munidasa M."/>
            <person name="Palculict T."/>
            <person name="Patil S."/>
            <person name="Pu L.-L."/>
            <person name="Saada N."/>
            <person name="Tang L."/>
            <person name="Weissenberger G."/>
            <person name="Zhu Y."/>
            <person name="Hemphill L."/>
            <person name="Shang Y."/>
            <person name="Youmans B."/>
            <person name="Ayvaz T."/>
            <person name="Ross M."/>
            <person name="Santibanez J."/>
            <person name="Aqrawi P."/>
            <person name="Gross S."/>
            <person name="Joshi V."/>
            <person name="Fowler G."/>
            <person name="Nazareth L."/>
            <person name="Reid J."/>
            <person name="Worley K."/>
            <person name="Petrosino J."/>
            <person name="Highlander S."/>
            <person name="Gibbs R."/>
        </authorList>
    </citation>
    <scope>NUCLEOTIDE SEQUENCE [LARGE SCALE GENOMIC DNA]</scope>
    <source>
        <strain evidence="2 3">DSM 10105</strain>
    </source>
</reference>
<dbReference type="InterPro" id="IPR036653">
    <property type="entry name" value="CinA-like_C"/>
</dbReference>
<sequence length="214" mass="23355">MTVQERDDKAAQILEICREKKLHIACAESLTAGLLADAFVRIPGASDVFLGSAVTYTDEEKMNVLGVDPSLLETYGAVHPQVARQMAQGVGKLYSRADEGYQDSVIGLATTGVAGPGPDDMGKPAGLVYIACALPYGAQQRTQVTDDEAADLQEEIDYENSLRSRAYVAAYYIKELHCQGDRQEVRERTVDAVLDLLLTKLKAQEQTVGYRQQP</sequence>
<evidence type="ECO:0000313" key="3">
    <source>
        <dbReference type="Proteomes" id="UP000004946"/>
    </source>
</evidence>
<dbReference type="SUPFAM" id="SSF142433">
    <property type="entry name" value="CinA-like"/>
    <property type="match status" value="1"/>
</dbReference>
<evidence type="ECO:0000259" key="1">
    <source>
        <dbReference type="Pfam" id="PF02464"/>
    </source>
</evidence>
<organism evidence="2 3">
    <name type="scientific">Parascardovia denticolens DSM 10105 = JCM 12538</name>
    <dbReference type="NCBI Taxonomy" id="864564"/>
    <lineage>
        <taxon>Bacteria</taxon>
        <taxon>Bacillati</taxon>
        <taxon>Actinomycetota</taxon>
        <taxon>Actinomycetes</taxon>
        <taxon>Bifidobacteriales</taxon>
        <taxon>Bifidobacteriaceae</taxon>
        <taxon>Parascardovia</taxon>
    </lineage>
</organism>
<comment type="caution">
    <text evidence="2">The sequence shown here is derived from an EMBL/GenBank/DDBJ whole genome shotgun (WGS) entry which is preliminary data.</text>
</comment>
<proteinExistence type="predicted"/>
<dbReference type="eggNOG" id="COG1546">
    <property type="taxonomic scope" value="Bacteria"/>
</dbReference>
<dbReference type="RefSeq" id="WP_006289301.1">
    <property type="nucleotide sequence ID" value="NZ_AP012333.1"/>
</dbReference>
<keyword evidence="3" id="KW-1185">Reference proteome</keyword>
<dbReference type="Gene3D" id="3.90.950.20">
    <property type="entry name" value="CinA-like"/>
    <property type="match status" value="1"/>
</dbReference>
<feature type="domain" description="CinA C-terminal" evidence="1">
    <location>
        <begin position="9"/>
        <end position="153"/>
    </location>
</feature>
<accession>E6JYX5</accession>
<dbReference type="AlphaFoldDB" id="E6JYX5"/>
<name>E6JYX5_PARDN</name>
<protein>
    <submittedName>
        <fullName evidence="2">Competence/damage-inducible domain protein CinA</fullName>
    </submittedName>
</protein>
<dbReference type="Pfam" id="PF02464">
    <property type="entry name" value="CinA"/>
    <property type="match status" value="1"/>
</dbReference>
<gene>
    <name evidence="2" type="ORF">HMPREF0620_0915</name>
</gene>
<dbReference type="NCBIfam" id="TIGR00199">
    <property type="entry name" value="PncC_domain"/>
    <property type="match status" value="1"/>
</dbReference>
<dbReference type="InterPro" id="IPR008136">
    <property type="entry name" value="CinA_C"/>
</dbReference>
<dbReference type="Proteomes" id="UP000004946">
    <property type="component" value="Chromosome"/>
</dbReference>
<evidence type="ECO:0000313" key="2">
    <source>
        <dbReference type="EMBL" id="EFT83910.1"/>
    </source>
</evidence>
<dbReference type="EMBL" id="AEON01000001">
    <property type="protein sequence ID" value="EFT83910.1"/>
    <property type="molecule type" value="Genomic_DNA"/>
</dbReference>
<dbReference type="HOGENOM" id="CLU_030805_1_0_11"/>